<organism evidence="2 3">
    <name type="scientific">Halorubrum distributum</name>
    <dbReference type="NCBI Taxonomy" id="29283"/>
    <lineage>
        <taxon>Archaea</taxon>
        <taxon>Methanobacteriati</taxon>
        <taxon>Methanobacteriota</taxon>
        <taxon>Stenosarchaea group</taxon>
        <taxon>Halobacteria</taxon>
        <taxon>Halobacteriales</taxon>
        <taxon>Haloferacaceae</taxon>
        <taxon>Halorubrum</taxon>
        <taxon>Halorubrum distributum group</taxon>
    </lineage>
</organism>
<dbReference type="AlphaFoldDB" id="A0A6B1IU76"/>
<evidence type="ECO:0000313" key="3">
    <source>
        <dbReference type="Proteomes" id="UP000452321"/>
    </source>
</evidence>
<sequence>MTDRTSYVDDFPFIPKAKSDPFALREYLKLCKKISLEGDEETFTRDALGEKAIETDTIRPGPISDERYDKKYADASSSFVPKKTSAKGFLKIARMFGWIRYVPDESQTYRLTTRGEAISRFEGTFPDTQGELSERDLFIKSLQNWTVHSMNYSPRGRKMYDEFSVRIGFTALYFLKHYSPLSRREIALTSIPVTDERDGKAIEPHLERVQNFVKGETTFAEAYSEFGLEPTVDKQIREPVERPKILLPFCEKLSLCTGRKISSYDEETKEQLKNRYEKLCEGEFRGGKPRKVFELTEEGEAFVNTQLRKVKLWYDELGRCRTEKAALLILLIEGDREASDLLEISENLHERIDELRLSNNLEFSVGDTISLETSVAFDFFQEVPPEVCHEVRELVECVDESVLSYDFSDVERPVIDLSASDIPIESELNDVRPEPAVPLTWDEEEPHNSLADQRWNEVRAVADSIEQTSDGQILIHDETCPGVLLCALKDPLNTIKVAEDGRCTIEEYNPEDVCQVRASATEREEITQQNIESYRKEQQKLSKETVRSLVHSLDEQTSEWNDAPYYTFVRNCLRLLDITADYTGGPGVHEIDIRTYDPFYASIEVKTVKEGLGVSAVRQPITDIASEFPERAERHEVVIGPDPSSPAIEVARQQGVSILRTQYLLFILLLDAHLNIETKEYEELFRVNVGEITTENIESFYQEILSESDHNTAKDYIKHCLD</sequence>
<evidence type="ECO:0000256" key="1">
    <source>
        <dbReference type="SAM" id="Coils"/>
    </source>
</evidence>
<keyword evidence="1" id="KW-0175">Coiled coil</keyword>
<protein>
    <submittedName>
        <fullName evidence="2">Uncharacterized protein</fullName>
    </submittedName>
</protein>
<accession>A0A6B1IU76</accession>
<dbReference type="RefSeq" id="WP_159357910.1">
    <property type="nucleotide sequence ID" value="NZ_WMFC01000002.1"/>
</dbReference>
<name>A0A6B1IU76_9EURY</name>
<feature type="coiled-coil region" evidence="1">
    <location>
        <begin position="517"/>
        <end position="544"/>
    </location>
</feature>
<dbReference type="EMBL" id="WMFC01000002">
    <property type="protein sequence ID" value="MYL66615.1"/>
    <property type="molecule type" value="Genomic_DNA"/>
</dbReference>
<proteinExistence type="predicted"/>
<evidence type="ECO:0000313" key="2">
    <source>
        <dbReference type="EMBL" id="MYL66615.1"/>
    </source>
</evidence>
<gene>
    <name evidence="2" type="ORF">GLW30_02565</name>
</gene>
<dbReference type="Proteomes" id="UP000452321">
    <property type="component" value="Unassembled WGS sequence"/>
</dbReference>
<reference evidence="2 3" key="1">
    <citation type="submission" date="2019-11" db="EMBL/GenBank/DDBJ databases">
        <title>Genome sequences of 17 halophilic strains isolated from different environments.</title>
        <authorList>
            <person name="Furrow R.E."/>
        </authorList>
    </citation>
    <scope>NUCLEOTIDE SEQUENCE [LARGE SCALE GENOMIC DNA]</scope>
    <source>
        <strain evidence="2 3">22502_06_Cabo</strain>
    </source>
</reference>
<comment type="caution">
    <text evidence="2">The sequence shown here is derived from an EMBL/GenBank/DDBJ whole genome shotgun (WGS) entry which is preliminary data.</text>
</comment>